<proteinExistence type="predicted"/>
<dbReference type="EMBL" id="JAIWYP010000005">
    <property type="protein sequence ID" value="KAH3820895.1"/>
    <property type="molecule type" value="Genomic_DNA"/>
</dbReference>
<evidence type="ECO:0000313" key="18">
    <source>
        <dbReference type="Proteomes" id="UP000828390"/>
    </source>
</evidence>
<keyword evidence="9" id="KW-0325">Glycoprotein</keyword>
<dbReference type="FunFam" id="2.10.25.140:FF:000001">
    <property type="entry name" value="Delta-like protein"/>
    <property type="match status" value="1"/>
</dbReference>
<keyword evidence="18" id="KW-1185">Reference proteome</keyword>
<feature type="region of interest" description="Disordered" evidence="13">
    <location>
        <begin position="549"/>
        <end position="568"/>
    </location>
</feature>
<evidence type="ECO:0000256" key="6">
    <source>
        <dbReference type="ARBA" id="ARBA00022989"/>
    </source>
</evidence>
<keyword evidence="3 10" id="KW-0245">EGF-like domain</keyword>
<protein>
    <recommendedName>
        <fullName evidence="12">Delta-like protein</fullName>
    </recommendedName>
</protein>
<evidence type="ECO:0000256" key="7">
    <source>
        <dbReference type="ARBA" id="ARBA00023136"/>
    </source>
</evidence>
<evidence type="ECO:0000256" key="1">
    <source>
        <dbReference type="ARBA" id="ARBA00004479"/>
    </source>
</evidence>
<dbReference type="SUPFAM" id="SSF57196">
    <property type="entry name" value="EGF/Laminin"/>
    <property type="match status" value="3"/>
</dbReference>
<feature type="disulfide bond" evidence="10">
    <location>
        <begin position="311"/>
        <end position="320"/>
    </location>
</feature>
<dbReference type="Gene3D" id="2.60.40.3510">
    <property type="match status" value="1"/>
</dbReference>
<evidence type="ECO:0000256" key="4">
    <source>
        <dbReference type="ARBA" id="ARBA00022692"/>
    </source>
</evidence>
<feature type="disulfide bond" evidence="11">
    <location>
        <begin position="198"/>
        <end position="207"/>
    </location>
</feature>
<dbReference type="InterPro" id="IPR011651">
    <property type="entry name" value="Notch_ligand_N"/>
</dbReference>
<dbReference type="Pfam" id="PF01414">
    <property type="entry name" value="DSL"/>
    <property type="match status" value="1"/>
</dbReference>
<evidence type="ECO:0000259" key="16">
    <source>
        <dbReference type="PROSITE" id="PS51051"/>
    </source>
</evidence>
<dbReference type="InterPro" id="IPR000742">
    <property type="entry name" value="EGF"/>
</dbReference>
<keyword evidence="2 12" id="KW-0217">Developmental protein</keyword>
<dbReference type="SMART" id="SM00179">
    <property type="entry name" value="EGF_CA"/>
    <property type="match status" value="2"/>
</dbReference>
<comment type="function">
    <text evidence="12">Putative Notch ligand involved in the mediation of Notch signaling.</text>
</comment>
<dbReference type="GO" id="GO:0005509">
    <property type="term" value="F:calcium ion binding"/>
    <property type="evidence" value="ECO:0007669"/>
    <property type="project" value="InterPro"/>
</dbReference>
<feature type="domain" description="EGF-like" evidence="15">
    <location>
        <begin position="285"/>
        <end position="321"/>
    </location>
</feature>
<evidence type="ECO:0000256" key="9">
    <source>
        <dbReference type="ARBA" id="ARBA00023180"/>
    </source>
</evidence>
<comment type="caution">
    <text evidence="17">The sequence shown here is derived from an EMBL/GenBank/DDBJ whole genome shotgun (WGS) entry which is preliminary data.</text>
</comment>
<dbReference type="InterPro" id="IPR051830">
    <property type="entry name" value="NOTCH_homolog"/>
</dbReference>
<feature type="domain" description="EGF-like" evidence="15">
    <location>
        <begin position="323"/>
        <end position="360"/>
    </location>
</feature>
<dbReference type="CDD" id="cd00054">
    <property type="entry name" value="EGF_CA"/>
    <property type="match status" value="2"/>
</dbReference>
<evidence type="ECO:0000256" key="2">
    <source>
        <dbReference type="ARBA" id="ARBA00022473"/>
    </source>
</evidence>
<dbReference type="InterPro" id="IPR001881">
    <property type="entry name" value="EGF-like_Ca-bd_dom"/>
</dbReference>
<evidence type="ECO:0000256" key="5">
    <source>
        <dbReference type="ARBA" id="ARBA00022737"/>
    </source>
</evidence>
<dbReference type="SMART" id="SM00051">
    <property type="entry name" value="DSL"/>
    <property type="match status" value="1"/>
</dbReference>
<reference evidence="17" key="1">
    <citation type="journal article" date="2019" name="bioRxiv">
        <title>The Genome of the Zebra Mussel, Dreissena polymorpha: A Resource for Invasive Species Research.</title>
        <authorList>
            <person name="McCartney M.A."/>
            <person name="Auch B."/>
            <person name="Kono T."/>
            <person name="Mallez S."/>
            <person name="Zhang Y."/>
            <person name="Obille A."/>
            <person name="Becker A."/>
            <person name="Abrahante J.E."/>
            <person name="Garbe J."/>
            <person name="Badalamenti J.P."/>
            <person name="Herman A."/>
            <person name="Mangelson H."/>
            <person name="Liachko I."/>
            <person name="Sullivan S."/>
            <person name="Sone E.D."/>
            <person name="Koren S."/>
            <person name="Silverstein K.A.T."/>
            <person name="Beckman K.B."/>
            <person name="Gohl D.M."/>
        </authorList>
    </citation>
    <scope>NUCLEOTIDE SEQUENCE</scope>
    <source>
        <strain evidence="17">Duluth1</strain>
        <tissue evidence="17">Whole animal</tissue>
    </source>
</reference>
<keyword evidence="7 12" id="KW-0472">Membrane</keyword>
<feature type="domain" description="EGF-like" evidence="15">
    <location>
        <begin position="244"/>
        <end position="283"/>
    </location>
</feature>
<sequence length="568" mass="64273">MFLRIIPVFVLIQVASCITWFELRLLKFDNPSGREEDGDCCDFPCSDPCDPDFLVCFDKPDEGECTLAKRYTGHYHANTFSFQPRFENGEDNPMKVKMDEPWPRALYVTIRVEDRDSTNANDPMGTLRKLLTRVPAPDERTATWNNIDFIFKYQTITAQARVYCDKNYHGDDCSRFCEPKNSETEGHFSCTEAGEKKCMEHWHGADCKTFCRPSDNELSGHYVCGPHGEVICLNGWQGATCTEDIDECANVTSNPCYPNGICNNTRGGHTCTCNDFFVGRNCKEIRLYCDDLPCSNNSVCNDTAVGFQCICNPKWTGSFCDERVTPCTLFPCKNGGKCNVISGDMYECACIGKWEGRDCDQEAVILYNDTKTLFLKGQLPTDQWDDFTFGIGHLLKDLLKIEDATIETTFSYPDEEQTKCEIFVQSSDPAVMHSLDKIFMLPEDELKTSLILPVLEKQISVVDKQSPKPDSWVKKHWYVVLIVVAVLIAVMTAVVAIMYNLKRRRQKLLGKGEGFDSTRNHSGRDSIISLSDSAVGFDNSLYFQSKDPEKLRGLPEIPNGHKHENGRK</sequence>
<feature type="disulfide bond" evidence="10">
    <location>
        <begin position="273"/>
        <end position="282"/>
    </location>
</feature>
<feature type="transmembrane region" description="Helical" evidence="14">
    <location>
        <begin position="477"/>
        <end position="501"/>
    </location>
</feature>
<dbReference type="Pfam" id="PF00008">
    <property type="entry name" value="EGF"/>
    <property type="match status" value="1"/>
</dbReference>
<keyword evidence="12" id="KW-0732">Signal</keyword>
<dbReference type="PANTHER" id="PTHR24033">
    <property type="entry name" value="EGF-LIKE DOMAIN-CONTAINING PROTEIN"/>
    <property type="match status" value="1"/>
</dbReference>
<dbReference type="InterPro" id="IPR001774">
    <property type="entry name" value="DSL"/>
</dbReference>
<feature type="disulfide bond" evidence="11">
    <location>
        <begin position="232"/>
        <end position="241"/>
    </location>
</feature>
<evidence type="ECO:0000256" key="13">
    <source>
        <dbReference type="SAM" id="MobiDB-lite"/>
    </source>
</evidence>
<dbReference type="Pfam" id="PF07657">
    <property type="entry name" value="MNNL"/>
    <property type="match status" value="1"/>
</dbReference>
<keyword evidence="5 12" id="KW-0677">Repeat</keyword>
<comment type="caution">
    <text evidence="10">Lacks conserved residue(s) required for the propagation of feature annotation.</text>
</comment>
<gene>
    <name evidence="17" type="ORF">DPMN_122644</name>
</gene>
<dbReference type="InterPro" id="IPR000152">
    <property type="entry name" value="EGF-type_Asp/Asn_hydroxyl_site"/>
</dbReference>
<dbReference type="PROSITE" id="PS00022">
    <property type="entry name" value="EGF_1"/>
    <property type="match status" value="3"/>
</dbReference>
<feature type="domain" description="DSL" evidence="16">
    <location>
        <begin position="196"/>
        <end position="241"/>
    </location>
</feature>
<evidence type="ECO:0000256" key="11">
    <source>
        <dbReference type="PROSITE-ProRule" id="PRU00377"/>
    </source>
</evidence>
<dbReference type="PROSITE" id="PS00010">
    <property type="entry name" value="ASX_HYDROXYL"/>
    <property type="match status" value="1"/>
</dbReference>
<name>A0A9D4JQJ9_DREPO</name>
<keyword evidence="4 12" id="KW-0812">Transmembrane</keyword>
<evidence type="ECO:0000259" key="15">
    <source>
        <dbReference type="PROSITE" id="PS50026"/>
    </source>
</evidence>
<evidence type="ECO:0000313" key="17">
    <source>
        <dbReference type="EMBL" id="KAH3820895.1"/>
    </source>
</evidence>
<dbReference type="Proteomes" id="UP000828390">
    <property type="component" value="Unassembled WGS sequence"/>
</dbReference>
<dbReference type="GO" id="GO:0032502">
    <property type="term" value="P:developmental process"/>
    <property type="evidence" value="ECO:0007669"/>
    <property type="project" value="UniProtKB-ARBA"/>
</dbReference>
<comment type="subcellular location">
    <subcellularLocation>
        <location evidence="1 12">Membrane</location>
        <topology evidence="1 12">Single-pass type I membrane protein</topology>
    </subcellularLocation>
</comment>
<keyword evidence="6 12" id="KW-1133">Transmembrane helix</keyword>
<dbReference type="GO" id="GO:0007219">
    <property type="term" value="P:Notch signaling pathway"/>
    <property type="evidence" value="ECO:0007669"/>
    <property type="project" value="InterPro"/>
</dbReference>
<dbReference type="PROSITE" id="PS50026">
    <property type="entry name" value="EGF_3"/>
    <property type="match status" value="3"/>
</dbReference>
<dbReference type="OrthoDB" id="6250255at2759"/>
<evidence type="ECO:0000256" key="3">
    <source>
        <dbReference type="ARBA" id="ARBA00022536"/>
    </source>
</evidence>
<dbReference type="Gene3D" id="2.10.25.140">
    <property type="match status" value="2"/>
</dbReference>
<dbReference type="GO" id="GO:0016020">
    <property type="term" value="C:membrane"/>
    <property type="evidence" value="ECO:0007669"/>
    <property type="project" value="UniProtKB-SubCell"/>
</dbReference>
<dbReference type="PROSITE" id="PS51051">
    <property type="entry name" value="DSL"/>
    <property type="match status" value="1"/>
</dbReference>
<reference evidence="17" key="2">
    <citation type="submission" date="2020-11" db="EMBL/GenBank/DDBJ databases">
        <authorList>
            <person name="McCartney M.A."/>
            <person name="Auch B."/>
            <person name="Kono T."/>
            <person name="Mallez S."/>
            <person name="Becker A."/>
            <person name="Gohl D.M."/>
            <person name="Silverstein K.A.T."/>
            <person name="Koren S."/>
            <person name="Bechman K.B."/>
            <person name="Herman A."/>
            <person name="Abrahante J.E."/>
            <person name="Garbe J."/>
        </authorList>
    </citation>
    <scope>NUCLEOTIDE SEQUENCE</scope>
    <source>
        <strain evidence="17">Duluth1</strain>
        <tissue evidence="17">Whole animal</tissue>
    </source>
</reference>
<keyword evidence="8 10" id="KW-1015">Disulfide bond</keyword>
<dbReference type="AlphaFoldDB" id="A0A9D4JQJ9"/>
<accession>A0A9D4JQJ9</accession>
<dbReference type="SMART" id="SM00181">
    <property type="entry name" value="EGF"/>
    <property type="match status" value="3"/>
</dbReference>
<evidence type="ECO:0000256" key="10">
    <source>
        <dbReference type="PROSITE-ProRule" id="PRU00076"/>
    </source>
</evidence>
<evidence type="ECO:0000256" key="8">
    <source>
        <dbReference type="ARBA" id="ARBA00023157"/>
    </source>
</evidence>
<feature type="disulfide bond" evidence="10">
    <location>
        <begin position="350"/>
        <end position="359"/>
    </location>
</feature>
<evidence type="ECO:0000256" key="12">
    <source>
        <dbReference type="RuleBase" id="RU280815"/>
    </source>
</evidence>
<dbReference type="PANTHER" id="PTHR24033:SF151">
    <property type="entry name" value="NOTCH 2"/>
    <property type="match status" value="1"/>
</dbReference>
<organism evidence="17 18">
    <name type="scientific">Dreissena polymorpha</name>
    <name type="common">Zebra mussel</name>
    <name type="synonym">Mytilus polymorpha</name>
    <dbReference type="NCBI Taxonomy" id="45954"/>
    <lineage>
        <taxon>Eukaryota</taxon>
        <taxon>Metazoa</taxon>
        <taxon>Spiralia</taxon>
        <taxon>Lophotrochozoa</taxon>
        <taxon>Mollusca</taxon>
        <taxon>Bivalvia</taxon>
        <taxon>Autobranchia</taxon>
        <taxon>Heteroconchia</taxon>
        <taxon>Euheterodonta</taxon>
        <taxon>Imparidentia</taxon>
        <taxon>Neoheterodontei</taxon>
        <taxon>Myida</taxon>
        <taxon>Dreissenoidea</taxon>
        <taxon>Dreissenidae</taxon>
        <taxon>Dreissena</taxon>
    </lineage>
</organism>
<evidence type="ECO:0000256" key="14">
    <source>
        <dbReference type="SAM" id="Phobius"/>
    </source>
</evidence>
<dbReference type="Gene3D" id="2.10.25.10">
    <property type="entry name" value="Laminin"/>
    <property type="match status" value="3"/>
</dbReference>